<organism evidence="4 5">
    <name type="scientific">Methanolobus tindarius DSM 2278</name>
    <dbReference type="NCBI Taxonomy" id="1090322"/>
    <lineage>
        <taxon>Archaea</taxon>
        <taxon>Methanobacteriati</taxon>
        <taxon>Methanobacteriota</taxon>
        <taxon>Stenosarchaea group</taxon>
        <taxon>Methanomicrobia</taxon>
        <taxon>Methanosarcinales</taxon>
        <taxon>Methanosarcinaceae</taxon>
        <taxon>Methanolobus</taxon>
    </lineage>
</organism>
<comment type="caution">
    <text evidence="4">The sequence shown here is derived from an EMBL/GenBank/DDBJ whole genome shotgun (WGS) entry which is preliminary data.</text>
</comment>
<dbReference type="RefSeq" id="WP_023844789.1">
    <property type="nucleotide sequence ID" value="NZ_AZAJ01000001.1"/>
</dbReference>
<dbReference type="PROSITE" id="PS50977">
    <property type="entry name" value="HTH_TETR_2"/>
    <property type="match status" value="1"/>
</dbReference>
<protein>
    <submittedName>
        <fullName evidence="4">Transcriptional regulator</fullName>
    </submittedName>
</protein>
<feature type="DNA-binding region" description="H-T-H motif" evidence="2">
    <location>
        <begin position="24"/>
        <end position="43"/>
    </location>
</feature>
<keyword evidence="5" id="KW-1185">Reference proteome</keyword>
<dbReference type="PANTHER" id="PTHR43479:SF11">
    <property type="entry name" value="ACREF_ENVCD OPERON REPRESSOR-RELATED"/>
    <property type="match status" value="1"/>
</dbReference>
<proteinExistence type="predicted"/>
<dbReference type="SUPFAM" id="SSF46689">
    <property type="entry name" value="Homeodomain-like"/>
    <property type="match status" value="1"/>
</dbReference>
<feature type="domain" description="HTH tetR-type" evidence="3">
    <location>
        <begin position="1"/>
        <end position="61"/>
    </location>
</feature>
<dbReference type="GO" id="GO:0003677">
    <property type="term" value="F:DNA binding"/>
    <property type="evidence" value="ECO:0007669"/>
    <property type="project" value="UniProtKB-UniRule"/>
</dbReference>
<accession>W9DQD6</accession>
<dbReference type="Proteomes" id="UP000019483">
    <property type="component" value="Unassembled WGS sequence"/>
</dbReference>
<sequence>MELKDRIINSAHELFSEKGYDKTTVADIIQKAGSSKGGFYHHFKSKEEVIEAITRNYMHEFLLYYDEVLESDSPVIDSINEVLIKITRYKLNQVKDWPKLSRIYSFSGNHIIIKKIADDFEKVTTELYAQLIQRGNKEGIFDVQYPNILAGLWTRELMRVLDRSREAIFSEDNAIPWEYGELLDFSEKLFNDTLGLKNNEICIKAPILAYVEGIRKQLGSQIHTSQ</sequence>
<evidence type="ECO:0000259" key="3">
    <source>
        <dbReference type="PROSITE" id="PS50977"/>
    </source>
</evidence>
<gene>
    <name evidence="4" type="ORF">MettiDRAFT_1081</name>
</gene>
<dbReference type="PRINTS" id="PR00455">
    <property type="entry name" value="HTHTETR"/>
</dbReference>
<evidence type="ECO:0000313" key="4">
    <source>
        <dbReference type="EMBL" id="ETA67653.1"/>
    </source>
</evidence>
<dbReference type="InterPro" id="IPR009057">
    <property type="entry name" value="Homeodomain-like_sf"/>
</dbReference>
<dbReference type="Pfam" id="PF00440">
    <property type="entry name" value="TetR_N"/>
    <property type="match status" value="1"/>
</dbReference>
<dbReference type="OrthoDB" id="135877at2157"/>
<dbReference type="STRING" id="1090322.MettiDRAFT_1081"/>
<dbReference type="AlphaFoldDB" id="W9DQD6"/>
<dbReference type="EMBL" id="AZAJ01000001">
    <property type="protein sequence ID" value="ETA67653.1"/>
    <property type="molecule type" value="Genomic_DNA"/>
</dbReference>
<name>W9DQD6_METTI</name>
<reference evidence="4 5" key="1">
    <citation type="submission" date="2013-08" db="EMBL/GenBank/DDBJ databases">
        <authorList>
            <consortium name="DOE Joint Genome Institute"/>
            <person name="Eisen J."/>
            <person name="Huntemann M."/>
            <person name="Han J."/>
            <person name="Chen A."/>
            <person name="Kyrpides N."/>
            <person name="Mavromatis K."/>
            <person name="Markowitz V."/>
            <person name="Palaniappan K."/>
            <person name="Ivanova N."/>
            <person name="Schaumberg A."/>
            <person name="Pati A."/>
            <person name="Liolios K."/>
            <person name="Nordberg H.P."/>
            <person name="Cantor M.N."/>
            <person name="Hua S.X."/>
            <person name="Woyke T."/>
        </authorList>
    </citation>
    <scope>NUCLEOTIDE SEQUENCE [LARGE SCALE GENOMIC DNA]</scope>
    <source>
        <strain evidence="4 5">DSM 2278</strain>
    </source>
</reference>
<dbReference type="InterPro" id="IPR001647">
    <property type="entry name" value="HTH_TetR"/>
</dbReference>
<evidence type="ECO:0000313" key="5">
    <source>
        <dbReference type="Proteomes" id="UP000019483"/>
    </source>
</evidence>
<evidence type="ECO:0000256" key="1">
    <source>
        <dbReference type="ARBA" id="ARBA00023125"/>
    </source>
</evidence>
<dbReference type="InterPro" id="IPR023772">
    <property type="entry name" value="DNA-bd_HTH_TetR-type_CS"/>
</dbReference>
<dbReference type="PROSITE" id="PS01081">
    <property type="entry name" value="HTH_TETR_1"/>
    <property type="match status" value="1"/>
</dbReference>
<dbReference type="InterPro" id="IPR050624">
    <property type="entry name" value="HTH-type_Tx_Regulator"/>
</dbReference>
<dbReference type="Gene3D" id="1.10.357.10">
    <property type="entry name" value="Tetracycline Repressor, domain 2"/>
    <property type="match status" value="1"/>
</dbReference>
<keyword evidence="1 2" id="KW-0238">DNA-binding</keyword>
<dbReference type="PANTHER" id="PTHR43479">
    <property type="entry name" value="ACREF/ENVCD OPERON REPRESSOR-RELATED"/>
    <property type="match status" value="1"/>
</dbReference>
<evidence type="ECO:0000256" key="2">
    <source>
        <dbReference type="PROSITE-ProRule" id="PRU00335"/>
    </source>
</evidence>